<name>A0A387FKK1_9HYPH</name>
<sequence length="106" mass="12180">MNKIFGIVGAGALTLVMGLASVAPSAAAPLYQPKPAASTAIEMVQYHQPDRRHWDNNGHRPHHRPPPRYRPGYWNGYHGYKYARPGYRRHSDGWWYPRKAFTIVIR</sequence>
<evidence type="ECO:0000313" key="3">
    <source>
        <dbReference type="EMBL" id="AYG58939.1"/>
    </source>
</evidence>
<feature type="chain" id="PRO_5017401858" description="BA14K family protein" evidence="2">
    <location>
        <begin position="28"/>
        <end position="106"/>
    </location>
</feature>
<dbReference type="EMBL" id="CP032694">
    <property type="protein sequence ID" value="AYG58939.1"/>
    <property type="molecule type" value="Genomic_DNA"/>
</dbReference>
<evidence type="ECO:0008006" key="5">
    <source>
        <dbReference type="Google" id="ProtNLM"/>
    </source>
</evidence>
<feature type="signal peptide" evidence="2">
    <location>
        <begin position="1"/>
        <end position="27"/>
    </location>
</feature>
<dbReference type="Proteomes" id="UP000282195">
    <property type="component" value="Chromosome"/>
</dbReference>
<reference evidence="3 4" key="1">
    <citation type="submission" date="2018-10" db="EMBL/GenBank/DDBJ databases">
        <title>Rhizobium etli, R. leguminosarum and a new Rhizobium genospecies from Phaseolus dumosus.</title>
        <authorList>
            <person name="Ramirez-Puebla S.T."/>
            <person name="Rogel-Hernandez M.A."/>
            <person name="Guerrero G."/>
            <person name="Ormeno-Orrillo E."/>
            <person name="Martinez-Romero J.C."/>
            <person name="Negrete-Yankelevich S."/>
            <person name="Martinez-Romero E."/>
        </authorList>
    </citation>
    <scope>NUCLEOTIDE SEQUENCE [LARGE SCALE GENOMIC DNA]</scope>
    <source>
        <strain evidence="3 4">CCGE525</strain>
    </source>
</reference>
<dbReference type="KEGG" id="rjg:CCGE525_09090"/>
<protein>
    <recommendedName>
        <fullName evidence="5">BA14K family protein</fullName>
    </recommendedName>
</protein>
<organism evidence="3 4">
    <name type="scientific">Rhizobium jaguaris</name>
    <dbReference type="NCBI Taxonomy" id="1312183"/>
    <lineage>
        <taxon>Bacteria</taxon>
        <taxon>Pseudomonadati</taxon>
        <taxon>Pseudomonadota</taxon>
        <taxon>Alphaproteobacteria</taxon>
        <taxon>Hyphomicrobiales</taxon>
        <taxon>Rhizobiaceae</taxon>
        <taxon>Rhizobium/Agrobacterium group</taxon>
        <taxon>Rhizobium</taxon>
    </lineage>
</organism>
<feature type="compositionally biased region" description="Basic and acidic residues" evidence="1">
    <location>
        <begin position="48"/>
        <end position="58"/>
    </location>
</feature>
<evidence type="ECO:0000256" key="2">
    <source>
        <dbReference type="SAM" id="SignalP"/>
    </source>
</evidence>
<proteinExistence type="predicted"/>
<evidence type="ECO:0000256" key="1">
    <source>
        <dbReference type="SAM" id="MobiDB-lite"/>
    </source>
</evidence>
<feature type="region of interest" description="Disordered" evidence="1">
    <location>
        <begin position="48"/>
        <end position="69"/>
    </location>
</feature>
<keyword evidence="2" id="KW-0732">Signal</keyword>
<evidence type="ECO:0000313" key="4">
    <source>
        <dbReference type="Proteomes" id="UP000282195"/>
    </source>
</evidence>
<accession>A0A387FKK1</accession>
<dbReference type="RefSeq" id="WP_120703976.1">
    <property type="nucleotide sequence ID" value="NZ_CP032694.1"/>
</dbReference>
<keyword evidence="4" id="KW-1185">Reference proteome</keyword>
<dbReference type="AlphaFoldDB" id="A0A387FKK1"/>
<gene>
    <name evidence="3" type="ORF">CCGE525_09090</name>
</gene>